<dbReference type="PANTHER" id="PTHR43143:SF1">
    <property type="entry name" value="SERINE_THREONINE-PROTEIN PHOSPHATASE CPPED1"/>
    <property type="match status" value="1"/>
</dbReference>
<dbReference type="Proteomes" id="UP000257706">
    <property type="component" value="Unassembled WGS sequence"/>
</dbReference>
<dbReference type="InterPro" id="IPR051918">
    <property type="entry name" value="STPP_CPPED1"/>
</dbReference>
<name>A0A3B9ILI9_9PROT</name>
<dbReference type="AlphaFoldDB" id="A0A3B9ILI9"/>
<dbReference type="InterPro" id="IPR004843">
    <property type="entry name" value="Calcineurin-like_PHP"/>
</dbReference>
<evidence type="ECO:0000259" key="1">
    <source>
        <dbReference type="Pfam" id="PF00149"/>
    </source>
</evidence>
<dbReference type="PANTHER" id="PTHR43143">
    <property type="entry name" value="METALLOPHOSPHOESTERASE, CALCINEURIN SUPERFAMILY"/>
    <property type="match status" value="1"/>
</dbReference>
<dbReference type="EMBL" id="DMAI01000223">
    <property type="protein sequence ID" value="HAE48568.1"/>
    <property type="molecule type" value="Genomic_DNA"/>
</dbReference>
<evidence type="ECO:0000313" key="2">
    <source>
        <dbReference type="EMBL" id="HAE48568.1"/>
    </source>
</evidence>
<organism evidence="2 3">
    <name type="scientific">Tistrella mobilis</name>
    <dbReference type="NCBI Taxonomy" id="171437"/>
    <lineage>
        <taxon>Bacteria</taxon>
        <taxon>Pseudomonadati</taxon>
        <taxon>Pseudomonadota</taxon>
        <taxon>Alphaproteobacteria</taxon>
        <taxon>Geminicoccales</taxon>
        <taxon>Geminicoccaceae</taxon>
        <taxon>Tistrella</taxon>
    </lineage>
</organism>
<accession>A0A3B9ILI9</accession>
<evidence type="ECO:0000313" key="3">
    <source>
        <dbReference type="Proteomes" id="UP000257706"/>
    </source>
</evidence>
<comment type="caution">
    <text evidence="2">The sequence shown here is derived from an EMBL/GenBank/DDBJ whole genome shotgun (WGS) entry which is preliminary data.</text>
</comment>
<reference evidence="2 3" key="1">
    <citation type="journal article" date="2018" name="Nat. Biotechnol.">
        <title>A standardized bacterial taxonomy based on genome phylogeny substantially revises the tree of life.</title>
        <authorList>
            <person name="Parks D.H."/>
            <person name="Chuvochina M."/>
            <person name="Waite D.W."/>
            <person name="Rinke C."/>
            <person name="Skarshewski A."/>
            <person name="Chaumeil P.A."/>
            <person name="Hugenholtz P."/>
        </authorList>
    </citation>
    <scope>NUCLEOTIDE SEQUENCE [LARGE SCALE GENOMIC DNA]</scope>
    <source>
        <strain evidence="2">UBA8739</strain>
    </source>
</reference>
<dbReference type="InterPro" id="IPR029052">
    <property type="entry name" value="Metallo-depent_PP-like"/>
</dbReference>
<sequence>MRILQITDTHISPTKPHFASNWAPVAALARAIAPDLVVHTGDVTVDGADMVEDLAHCRWLMDGLELPWAAVPGNHDVGSENPDHIQAVNDLRISRWEAHFGPDRWLRDAGPWRLIGLNAMLMGSGHPREAEQADWAGEVLAEAEATGRPVALFLHKPLFLNDPDEDDRGYWSVPGRARGPYVEAIRRGTVKLVASGHLHTARIFRRDGTVFAFGASSGFIVDKLAPADIPGEKRLGATLHLLDEDGTVESRLLSPEGLDTYVIDDVVHEVYPPQGR</sequence>
<dbReference type="GO" id="GO:0016787">
    <property type="term" value="F:hydrolase activity"/>
    <property type="evidence" value="ECO:0007669"/>
    <property type="project" value="InterPro"/>
</dbReference>
<dbReference type="Gene3D" id="3.60.21.10">
    <property type="match status" value="1"/>
</dbReference>
<gene>
    <name evidence="2" type="ORF">DCK97_14205</name>
</gene>
<proteinExistence type="predicted"/>
<feature type="domain" description="Calcineurin-like phosphoesterase" evidence="1">
    <location>
        <begin position="1"/>
        <end position="200"/>
    </location>
</feature>
<dbReference type="SUPFAM" id="SSF56300">
    <property type="entry name" value="Metallo-dependent phosphatases"/>
    <property type="match status" value="1"/>
</dbReference>
<dbReference type="Pfam" id="PF00149">
    <property type="entry name" value="Metallophos"/>
    <property type="match status" value="1"/>
</dbReference>
<protein>
    <submittedName>
        <fullName evidence="2">Metallophosphoesterase</fullName>
    </submittedName>
</protein>